<reference evidence="2" key="1">
    <citation type="submission" date="2022-08" db="EMBL/GenBank/DDBJ databases">
        <title>Mycobacterium kiyosense sp. nov., scotochromogenic slow-glowing species isolated from respiratory specimens.</title>
        <authorList>
            <person name="Fukano H."/>
            <person name="Kazumi Y."/>
            <person name="Sakagami N."/>
            <person name="Ato M."/>
            <person name="Mitarai S."/>
            <person name="Hoshino Y."/>
        </authorList>
    </citation>
    <scope>NUCLEOTIDE SEQUENCE</scope>
    <source>
        <strain evidence="2">1413</strain>
        <strain evidence="1">SRL2020-028</strain>
    </source>
</reference>
<dbReference type="EMBL" id="BRXE01000056">
    <property type="protein sequence ID" value="GLB84629.1"/>
    <property type="molecule type" value="Genomic_DNA"/>
</dbReference>
<protein>
    <submittedName>
        <fullName evidence="2">Uncharacterized protein</fullName>
    </submittedName>
</protein>
<evidence type="ECO:0000313" key="2">
    <source>
        <dbReference type="EMBL" id="GLD33281.1"/>
    </source>
</evidence>
<dbReference type="AlphaFoldDB" id="A0A9P3QBW2"/>
<evidence type="ECO:0000313" key="3">
    <source>
        <dbReference type="Proteomes" id="UP001064782"/>
    </source>
</evidence>
<comment type="caution">
    <text evidence="2">The sequence shown here is derived from an EMBL/GenBank/DDBJ whole genome shotgun (WGS) entry which is preliminary data.</text>
</comment>
<dbReference type="GeneID" id="83631386"/>
<organism evidence="2 3">
    <name type="scientific">Mycobacterium kiyosense</name>
    <dbReference type="NCBI Taxonomy" id="2871094"/>
    <lineage>
        <taxon>Bacteria</taxon>
        <taxon>Bacillati</taxon>
        <taxon>Actinomycetota</taxon>
        <taxon>Actinomycetes</taxon>
        <taxon>Mycobacteriales</taxon>
        <taxon>Mycobacteriaceae</taxon>
        <taxon>Mycobacterium</taxon>
    </lineage>
</organism>
<dbReference type="Proteomes" id="UP001064782">
    <property type="component" value="Unassembled WGS sequence"/>
</dbReference>
<dbReference type="EMBL" id="BRZI01000072">
    <property type="protein sequence ID" value="GLD33281.1"/>
    <property type="molecule type" value="Genomic_DNA"/>
</dbReference>
<proteinExistence type="predicted"/>
<evidence type="ECO:0000313" key="1">
    <source>
        <dbReference type="EMBL" id="GLB84629.1"/>
    </source>
</evidence>
<keyword evidence="3" id="KW-1185">Reference proteome</keyword>
<accession>A0A9P3QBW2</accession>
<dbReference type="Proteomes" id="UP001165663">
    <property type="component" value="Unassembled WGS sequence"/>
</dbReference>
<gene>
    <name evidence="2" type="ORF">Mkiyose1413_51640</name>
    <name evidence="1" type="ORF">SRL2020028_38850</name>
</gene>
<sequence length="117" mass="13021">MIDRIRVFCDDAVHSRGTYELGALICDTRGWRPVPPENGRRCISLQALREIDGRTVEIEPGSDLLTPSDASNVRYRMLFECHGQTTPARYESLAAFLDTWAAHGQTSISLKNLAASL</sequence>
<dbReference type="RefSeq" id="WP_236975251.1">
    <property type="nucleotide sequence ID" value="NZ_BRXE01000056.1"/>
</dbReference>
<name>A0A9P3QBW2_9MYCO</name>